<accession>A0A074Z559</accession>
<dbReference type="OrthoDB" id="240216at2759"/>
<dbReference type="RefSeq" id="XP_009173994.1">
    <property type="nucleotide sequence ID" value="XM_009175730.1"/>
</dbReference>
<sequence>MKELSHLPRRALIVIPHYSSTRVKSHRSAVAPFRCLAAMPHKGCTRAGILPSFPSLDRGSREAEAGFEPRTLWSMRCSDALTEHPVSYSTTNNNRSAVTHFRCLTSMPFEGSTRAEILPGCPSLDRGSREAEVGFESLTFWSKSALLPTKSWSCYCSAVTPFMCPAAMPPEGSTRAGILPGCPSLDRESREAEFGSEPRTSRSVVRGLNPTSASPLPLSMLGQPGSIPALVLPSVSMTTRHRKSVTAERFLDCTFADNFALICGDFQRVGLARPIRRNVAETMNTLTCEAVLSPDFGAQQRLLLKHLPV</sequence>
<protein>
    <submittedName>
        <fullName evidence="2">Uncharacterized protein</fullName>
    </submittedName>
</protein>
<gene>
    <name evidence="2" type="ORF">T265_09609</name>
</gene>
<evidence type="ECO:0000313" key="3">
    <source>
        <dbReference type="Proteomes" id="UP000054324"/>
    </source>
</evidence>
<dbReference type="GeneID" id="20323777"/>
<evidence type="ECO:0000256" key="1">
    <source>
        <dbReference type="SAM" id="MobiDB-lite"/>
    </source>
</evidence>
<reference evidence="2 3" key="1">
    <citation type="submission" date="2013-11" db="EMBL/GenBank/DDBJ databases">
        <title>Opisthorchis viverrini - life in the bile duct.</title>
        <authorList>
            <person name="Young N.D."/>
            <person name="Nagarajan N."/>
            <person name="Lin S.J."/>
            <person name="Korhonen P.K."/>
            <person name="Jex A.R."/>
            <person name="Hall R.S."/>
            <person name="Safavi-Hemami H."/>
            <person name="Kaewkong W."/>
            <person name="Bertrand D."/>
            <person name="Gao S."/>
            <person name="Seet Q."/>
            <person name="Wongkham S."/>
            <person name="Teh B.T."/>
            <person name="Wongkham C."/>
            <person name="Intapan P.M."/>
            <person name="Maleewong W."/>
            <person name="Yang X."/>
            <person name="Hu M."/>
            <person name="Wang Z."/>
            <person name="Hofmann A."/>
            <person name="Sternberg P.W."/>
            <person name="Tan P."/>
            <person name="Wang J."/>
            <person name="Gasser R.B."/>
        </authorList>
    </citation>
    <scope>NUCLEOTIDE SEQUENCE [LARGE SCALE GENOMIC DNA]</scope>
</reference>
<dbReference type="Proteomes" id="UP000054324">
    <property type="component" value="Unassembled WGS sequence"/>
</dbReference>
<dbReference type="AlphaFoldDB" id="A0A074Z559"/>
<dbReference type="KEGG" id="ovi:T265_09609"/>
<evidence type="ECO:0000313" key="2">
    <source>
        <dbReference type="EMBL" id="KER22241.1"/>
    </source>
</evidence>
<organism evidence="2 3">
    <name type="scientific">Opisthorchis viverrini</name>
    <name type="common">Southeast Asian liver fluke</name>
    <dbReference type="NCBI Taxonomy" id="6198"/>
    <lineage>
        <taxon>Eukaryota</taxon>
        <taxon>Metazoa</taxon>
        <taxon>Spiralia</taxon>
        <taxon>Lophotrochozoa</taxon>
        <taxon>Platyhelminthes</taxon>
        <taxon>Trematoda</taxon>
        <taxon>Digenea</taxon>
        <taxon>Opisthorchiida</taxon>
        <taxon>Opisthorchiata</taxon>
        <taxon>Opisthorchiidae</taxon>
        <taxon>Opisthorchis</taxon>
    </lineage>
</organism>
<proteinExistence type="predicted"/>
<dbReference type="EMBL" id="KL596909">
    <property type="protein sequence ID" value="KER22241.1"/>
    <property type="molecule type" value="Genomic_DNA"/>
</dbReference>
<dbReference type="CTD" id="20323777"/>
<name>A0A074Z559_OPIVI</name>
<keyword evidence="3" id="KW-1185">Reference proteome</keyword>
<feature type="region of interest" description="Disordered" evidence="1">
    <location>
        <begin position="189"/>
        <end position="208"/>
    </location>
</feature>